<dbReference type="Proteomes" id="UP001164748">
    <property type="component" value="Plasmid unnamed"/>
</dbReference>
<dbReference type="Gene3D" id="2.30.30.40">
    <property type="entry name" value="SH3 Domains"/>
    <property type="match status" value="1"/>
</dbReference>
<dbReference type="InterPro" id="IPR013991">
    <property type="entry name" value="PhnaA_N_proteobac"/>
</dbReference>
<dbReference type="SUPFAM" id="SSF82057">
    <property type="entry name" value="Prokaryotic SH3-related domain"/>
    <property type="match status" value="1"/>
</dbReference>
<dbReference type="InterPro" id="IPR013988">
    <property type="entry name" value="YjdM_C"/>
</dbReference>
<gene>
    <name evidence="2" type="ORF">N8M53_15305</name>
</gene>
<keyword evidence="2" id="KW-0614">Plasmid</keyword>
<evidence type="ECO:0000313" key="2">
    <source>
        <dbReference type="EMBL" id="WBA10171.1"/>
    </source>
</evidence>
<dbReference type="SMART" id="SM00782">
    <property type="entry name" value="PhnA_Zn_Ribbon"/>
    <property type="match status" value="1"/>
</dbReference>
<dbReference type="PANTHER" id="PTHR30305:SF3">
    <property type="entry name" value="PROTEIN YJDM"/>
    <property type="match status" value="1"/>
</dbReference>
<name>A0AA47KNK4_9GAMM</name>
<proteinExistence type="predicted"/>
<protein>
    <submittedName>
        <fullName evidence="2">PhnA domain-containing protein</fullName>
    </submittedName>
</protein>
<organism evidence="2 3">
    <name type="scientific">Salinivibrio kushneri</name>
    <dbReference type="NCBI Taxonomy" id="1908198"/>
    <lineage>
        <taxon>Bacteria</taxon>
        <taxon>Pseudomonadati</taxon>
        <taxon>Pseudomonadota</taxon>
        <taxon>Gammaproteobacteria</taxon>
        <taxon>Vibrionales</taxon>
        <taxon>Vibrionaceae</taxon>
        <taxon>Salinivibrio</taxon>
    </lineage>
</organism>
<geneLocation type="plasmid" evidence="2 3">
    <name>unnamed</name>
</geneLocation>
<dbReference type="EMBL" id="CP114589">
    <property type="protein sequence ID" value="WBA10171.1"/>
    <property type="molecule type" value="Genomic_DNA"/>
</dbReference>
<dbReference type="RefSeq" id="WP_269580206.1">
    <property type="nucleotide sequence ID" value="NZ_CP114589.1"/>
</dbReference>
<sequence length="187" mass="20907">MSIEQTLQARSGGQCELCTSQDNLSVYEVPYSPDTTANSCVLVCGTCHDQLQHPDNMDVNHWRCLNDSMWSQEPAVQVVAYRQLSRLSSESWAQDNLDMMYMEDDVRKWAETGQDIEEVKVLDANGVALQKGDDVTVIKDLPVKGSSQVIKQGTVIRGINLTDDPTHVQGKVNGQTLFVIAEFCRRK</sequence>
<dbReference type="AlphaFoldDB" id="A0AA47KNK4"/>
<feature type="domain" description="PhnA protein N-terminal proteobacterial" evidence="1">
    <location>
        <begin position="6"/>
        <end position="52"/>
    </location>
</feature>
<dbReference type="PANTHER" id="PTHR30305">
    <property type="entry name" value="PROTEIN YJDM-RELATED"/>
    <property type="match status" value="1"/>
</dbReference>
<evidence type="ECO:0000259" key="1">
    <source>
        <dbReference type="SMART" id="SM00782"/>
    </source>
</evidence>
<reference evidence="2" key="1">
    <citation type="submission" date="2022-09" db="EMBL/GenBank/DDBJ databases">
        <authorList>
            <person name="Li Z.-J."/>
        </authorList>
    </citation>
    <scope>NUCLEOTIDE SEQUENCE</scope>
    <source>
        <strain evidence="2">TGB11</strain>
        <plasmid evidence="2">unnamed</plasmid>
    </source>
</reference>
<accession>A0AA47KNK4</accession>
<dbReference type="Pfam" id="PF03831">
    <property type="entry name" value="YjdM"/>
    <property type="match status" value="1"/>
</dbReference>
<evidence type="ECO:0000313" key="3">
    <source>
        <dbReference type="Proteomes" id="UP001164748"/>
    </source>
</evidence>